<feature type="transmembrane region" description="Helical" evidence="7">
    <location>
        <begin position="45"/>
        <end position="66"/>
    </location>
</feature>
<dbReference type="Proteomes" id="UP000276888">
    <property type="component" value="Chromosome"/>
</dbReference>
<dbReference type="InterPro" id="IPR036259">
    <property type="entry name" value="MFS_trans_sf"/>
</dbReference>
<evidence type="ECO:0000256" key="7">
    <source>
        <dbReference type="SAM" id="Phobius"/>
    </source>
</evidence>
<gene>
    <name evidence="9" type="ORF">CVS47_02744</name>
</gene>
<dbReference type="GO" id="GO:0022857">
    <property type="term" value="F:transmembrane transporter activity"/>
    <property type="evidence" value="ECO:0007669"/>
    <property type="project" value="InterPro"/>
</dbReference>
<dbReference type="InterPro" id="IPR011701">
    <property type="entry name" value="MFS"/>
</dbReference>
<keyword evidence="10" id="KW-1185">Reference proteome</keyword>
<comment type="subcellular location">
    <subcellularLocation>
        <location evidence="1">Cell membrane</location>
        <topology evidence="1">Multi-pass membrane protein</topology>
    </subcellularLocation>
</comment>
<organism evidence="9 10">
    <name type="scientific">Microbacterium lemovicicum</name>
    <dbReference type="NCBI Taxonomy" id="1072463"/>
    <lineage>
        <taxon>Bacteria</taxon>
        <taxon>Bacillati</taxon>
        <taxon>Actinomycetota</taxon>
        <taxon>Actinomycetes</taxon>
        <taxon>Micrococcales</taxon>
        <taxon>Microbacteriaceae</taxon>
        <taxon>Microbacterium</taxon>
    </lineage>
</organism>
<name>A0A3S9WDF5_9MICO</name>
<dbReference type="Gene3D" id="1.20.1250.20">
    <property type="entry name" value="MFS general substrate transporter like domains"/>
    <property type="match status" value="1"/>
</dbReference>
<feature type="transmembrane region" description="Helical" evidence="7">
    <location>
        <begin position="78"/>
        <end position="97"/>
    </location>
</feature>
<evidence type="ECO:0000256" key="3">
    <source>
        <dbReference type="ARBA" id="ARBA00022475"/>
    </source>
</evidence>
<dbReference type="SUPFAM" id="SSF103473">
    <property type="entry name" value="MFS general substrate transporter"/>
    <property type="match status" value="1"/>
</dbReference>
<feature type="transmembrane region" description="Helical" evidence="7">
    <location>
        <begin position="175"/>
        <end position="195"/>
    </location>
</feature>
<dbReference type="GO" id="GO:0005886">
    <property type="term" value="C:plasma membrane"/>
    <property type="evidence" value="ECO:0007669"/>
    <property type="project" value="UniProtKB-SubCell"/>
</dbReference>
<evidence type="ECO:0000256" key="5">
    <source>
        <dbReference type="ARBA" id="ARBA00022989"/>
    </source>
</evidence>
<dbReference type="EMBL" id="CP031423">
    <property type="protein sequence ID" value="AZS38093.1"/>
    <property type="molecule type" value="Genomic_DNA"/>
</dbReference>
<feature type="transmembrane region" description="Helical" evidence="7">
    <location>
        <begin position="309"/>
        <end position="334"/>
    </location>
</feature>
<dbReference type="RefSeq" id="WP_127096569.1">
    <property type="nucleotide sequence ID" value="NZ_CP031423.1"/>
</dbReference>
<dbReference type="InterPro" id="IPR020846">
    <property type="entry name" value="MFS_dom"/>
</dbReference>
<feature type="transmembrane region" description="Helical" evidence="7">
    <location>
        <begin position="216"/>
        <end position="236"/>
    </location>
</feature>
<dbReference type="PROSITE" id="PS50850">
    <property type="entry name" value="MFS"/>
    <property type="match status" value="1"/>
</dbReference>
<accession>A0A3S9WDF5</accession>
<evidence type="ECO:0000313" key="10">
    <source>
        <dbReference type="Proteomes" id="UP000276888"/>
    </source>
</evidence>
<keyword evidence="3" id="KW-1003">Cell membrane</keyword>
<feature type="transmembrane region" description="Helical" evidence="7">
    <location>
        <begin position="103"/>
        <end position="125"/>
    </location>
</feature>
<dbReference type="PANTHER" id="PTHR23517">
    <property type="entry name" value="RESISTANCE PROTEIN MDTM, PUTATIVE-RELATED-RELATED"/>
    <property type="match status" value="1"/>
</dbReference>
<feature type="transmembrane region" description="Helical" evidence="7">
    <location>
        <begin position="12"/>
        <end position="33"/>
    </location>
</feature>
<proteinExistence type="predicted"/>
<keyword evidence="4 7" id="KW-0812">Transmembrane</keyword>
<feature type="domain" description="Major facilitator superfamily (MFS) profile" evidence="8">
    <location>
        <begin position="11"/>
        <end position="397"/>
    </location>
</feature>
<dbReference type="PANTHER" id="PTHR23517:SF13">
    <property type="entry name" value="MAJOR FACILITATOR SUPERFAMILY MFS_1"/>
    <property type="match status" value="1"/>
</dbReference>
<evidence type="ECO:0000259" key="8">
    <source>
        <dbReference type="PROSITE" id="PS50850"/>
    </source>
</evidence>
<feature type="transmembrane region" description="Helical" evidence="7">
    <location>
        <begin position="137"/>
        <end position="163"/>
    </location>
</feature>
<feature type="transmembrane region" description="Helical" evidence="7">
    <location>
        <begin position="372"/>
        <end position="391"/>
    </location>
</feature>
<protein>
    <recommendedName>
        <fullName evidence="8">Major facilitator superfamily (MFS) profile domain-containing protein</fullName>
    </recommendedName>
</protein>
<dbReference type="OrthoDB" id="3177957at2"/>
<evidence type="ECO:0000256" key="1">
    <source>
        <dbReference type="ARBA" id="ARBA00004651"/>
    </source>
</evidence>
<evidence type="ECO:0000256" key="6">
    <source>
        <dbReference type="ARBA" id="ARBA00023136"/>
    </source>
</evidence>
<feature type="transmembrane region" description="Helical" evidence="7">
    <location>
        <begin position="346"/>
        <end position="366"/>
    </location>
</feature>
<evidence type="ECO:0000313" key="9">
    <source>
        <dbReference type="EMBL" id="AZS38093.1"/>
    </source>
</evidence>
<keyword evidence="6 7" id="KW-0472">Membrane</keyword>
<feature type="transmembrane region" description="Helical" evidence="7">
    <location>
        <begin position="256"/>
        <end position="276"/>
    </location>
</feature>
<evidence type="ECO:0000256" key="4">
    <source>
        <dbReference type="ARBA" id="ARBA00022692"/>
    </source>
</evidence>
<dbReference type="KEGG" id="mlv:CVS47_02744"/>
<keyword evidence="2" id="KW-0813">Transport</keyword>
<dbReference type="AlphaFoldDB" id="A0A3S9WDF5"/>
<reference evidence="9 10" key="1">
    <citation type="submission" date="2018-08" db="EMBL/GenBank/DDBJ databases">
        <title>Microbacterium lemovicicum sp. nov., a bacterium isolated from a natural uranium-rich soil.</title>
        <authorList>
            <person name="ORTET P."/>
        </authorList>
    </citation>
    <scope>NUCLEOTIDE SEQUENCE [LARGE SCALE GENOMIC DNA]</scope>
    <source>
        <strain evidence="9 10">Viu22</strain>
    </source>
</reference>
<sequence length="406" mass="41468">MDDRTRSRHHLGFWIVAVVFVLVMSYATVPTPLYPLYQELDGFPVAMITVIFAAFAAGVMLALYLAGHVSDWVGRRRVLLVAVLLSIVAAVIFLLWPETAGLLVARVIDGLSVGLLTATATAHLGELRAVARPGEGPALAASLAGAANIGGLALGPLIGGLFAEFLPAPLVLPHAVYLVLLVAAAGALLIVPETVTRPDELPAYRPQRLAVPEGGGRVFLLAGAAVFSGFAVFGLFTSLAPTFLAKTFDETDHLLAGIPPFAVFAAAAIGQVALAGLSLRRQLTIAIITCIAGLGLVAVGAVVPELIAFIVGGAIAGVGVGLLFKAATSTVLAVADPARRGGTLALLFLVAYTGLTVPVIAVGVALVSIPPVPVLLVFIALVLVGTTLAGLTMRRDAARAAASIAS</sequence>
<keyword evidence="5 7" id="KW-1133">Transmembrane helix</keyword>
<feature type="transmembrane region" description="Helical" evidence="7">
    <location>
        <begin position="283"/>
        <end position="303"/>
    </location>
</feature>
<dbReference type="InterPro" id="IPR050171">
    <property type="entry name" value="MFS_Transporters"/>
</dbReference>
<dbReference type="Pfam" id="PF07690">
    <property type="entry name" value="MFS_1"/>
    <property type="match status" value="1"/>
</dbReference>
<evidence type="ECO:0000256" key="2">
    <source>
        <dbReference type="ARBA" id="ARBA00022448"/>
    </source>
</evidence>